<evidence type="ECO:0000313" key="2">
    <source>
        <dbReference type="Proteomes" id="UP000177682"/>
    </source>
</evidence>
<protein>
    <submittedName>
        <fullName evidence="1">Uncharacterized protein</fullName>
    </submittedName>
</protein>
<proteinExistence type="predicted"/>
<organism evidence="1 2">
    <name type="scientific">Candidatus Doudnabacteria bacterium RIFCSPHIGHO2_12_FULL_48_16</name>
    <dbReference type="NCBI Taxonomy" id="1817838"/>
    <lineage>
        <taxon>Bacteria</taxon>
        <taxon>Candidatus Doudnaibacteriota</taxon>
    </lineage>
</organism>
<evidence type="ECO:0000313" key="1">
    <source>
        <dbReference type="EMBL" id="OGE90771.1"/>
    </source>
</evidence>
<gene>
    <name evidence="1" type="ORF">A3E29_01450</name>
</gene>
<dbReference type="EMBL" id="MFEY01000004">
    <property type="protein sequence ID" value="OGE90771.1"/>
    <property type="molecule type" value="Genomic_DNA"/>
</dbReference>
<dbReference type="Proteomes" id="UP000177682">
    <property type="component" value="Unassembled WGS sequence"/>
</dbReference>
<comment type="caution">
    <text evidence="1">The sequence shown here is derived from an EMBL/GenBank/DDBJ whole genome shotgun (WGS) entry which is preliminary data.</text>
</comment>
<name>A0A1F5PLI5_9BACT</name>
<dbReference type="AlphaFoldDB" id="A0A1F5PLI5"/>
<reference evidence="1 2" key="1">
    <citation type="journal article" date="2016" name="Nat. Commun.">
        <title>Thousands of microbial genomes shed light on interconnected biogeochemical processes in an aquifer system.</title>
        <authorList>
            <person name="Anantharaman K."/>
            <person name="Brown C.T."/>
            <person name="Hug L.A."/>
            <person name="Sharon I."/>
            <person name="Castelle C.J."/>
            <person name="Probst A.J."/>
            <person name="Thomas B.C."/>
            <person name="Singh A."/>
            <person name="Wilkins M.J."/>
            <person name="Karaoz U."/>
            <person name="Brodie E.L."/>
            <person name="Williams K.H."/>
            <person name="Hubbard S.S."/>
            <person name="Banfield J.F."/>
        </authorList>
    </citation>
    <scope>NUCLEOTIDE SEQUENCE [LARGE SCALE GENOMIC DNA]</scope>
</reference>
<accession>A0A1F5PLI5</accession>
<sequence length="223" mass="25943">MAESLVSRASRILRTGDELSGTNQKMKDAIHGFLLWFCPLVAGENLPFHWTVSNYDKDAWDLDFGYDRERYRVRSDGFECRIKDYQMFCLVLTDSEQRLVEWMNQLIRQRRQFAQKIERIPGTVDYKPARSREPIVLGRTDCDLVVLRSHPDFPETLASELEGVWTGTNPAWPEETIKLILRQLDPPCHTNWKDFDKERTEERDGLTAIVVYVRPGAEPIPVA</sequence>